<dbReference type="STRING" id="1465490.SAMN05444277_111101"/>
<protein>
    <submittedName>
        <fullName evidence="5">Por secretion system C-terminal sorting domain-containing protein</fullName>
    </submittedName>
</protein>
<sequence>MKKCTLLIILCVAFSTSSFALITQGNWRWRNNNGSQTSATWKAAENQSITINSIDSILRLRIQLQNTTGENKGFNANLQVASSPNGPWRYLTNFDNNNPFKITMVNTAVTDLAATTQQLSSTGNAFIPGKLLARTNELSQSMDNNTVTEYEYSIQPTENITAGTTYYFKIPNLDYPLSLPSIKTTANINAKAKLLANGSFEKNMQNWQFKKRAGVVATAAIIDSLYKDGLKSLQVNITSRGAAPDVGLQHDVIAFKKGKVYMVRFWAKAKKRSAKMKLVIKGPGKLLQYDYKLYTGWEEFQFAFKAADARAALVFVFLSNTEYNIDKVEILDETNNEIDVAMNYMWQNNRPENEYAWLSADGQISEPLPDGRTVWTFSDGWYGYNDTTTNSMNTHQLLRNTLVLQTADKPNGILHTMIGGTVDAPKAIMEPPNPVGHDDFFWPRDMIVENDSLKVLLPDVVQLNENDPLMYGNREAVAVFSLPDLTLHSIKWMPWIGTLQYNTLCKADDGYTYAYAAREINPYESHAVVARFPTGHFSATTPWQFLTDTGWSYDYQNSKEIADVNLYSVVRMGPNHYVALFMTPLSDKIEVEYAQSPIGPWVNRSIVGQTEGQADIMSYFALIHEETENNGNYTFSYCNIGDIGQMLDDKTVYWPTFQRADLKSLSPFTDGSPVAKMDAFDAKPEDNTKVLLQWKMATETGNDHFIIQHSANGKTGWRNVATIKSRGNSLDAQSYNTYDLQPVNGNNYYQLVQVNKDGSSNTSDVKVVTLNIETPTVKVYPNPSNGDAFIALNNYSGTHIKAEVTDINGRLILSKNIQVQKNGNYAIPFAGKPAAGVYNVVIKGDKLNETMRLVIQ</sequence>
<evidence type="ECO:0000259" key="4">
    <source>
        <dbReference type="Pfam" id="PF18962"/>
    </source>
</evidence>
<evidence type="ECO:0000259" key="3">
    <source>
        <dbReference type="Pfam" id="PF02018"/>
    </source>
</evidence>
<feature type="signal peptide" evidence="2">
    <location>
        <begin position="1"/>
        <end position="20"/>
    </location>
</feature>
<feature type="domain" description="CBM-cenC" evidence="3">
    <location>
        <begin position="193"/>
        <end position="318"/>
    </location>
</feature>
<dbReference type="GO" id="GO:0016798">
    <property type="term" value="F:hydrolase activity, acting on glycosyl bonds"/>
    <property type="evidence" value="ECO:0007669"/>
    <property type="project" value="InterPro"/>
</dbReference>
<dbReference type="OrthoDB" id="9765957at2"/>
<feature type="domain" description="Secretion system C-terminal sorting" evidence="4">
    <location>
        <begin position="779"/>
        <end position="855"/>
    </location>
</feature>
<dbReference type="SUPFAM" id="SSF49785">
    <property type="entry name" value="Galactose-binding domain-like"/>
    <property type="match status" value="1"/>
</dbReference>
<gene>
    <name evidence="5" type="ORF">SAMN05444277_111101</name>
</gene>
<feature type="chain" id="PRO_5011436460" evidence="2">
    <location>
        <begin position="21"/>
        <end position="856"/>
    </location>
</feature>
<evidence type="ECO:0000256" key="1">
    <source>
        <dbReference type="ARBA" id="ARBA00022801"/>
    </source>
</evidence>
<dbReference type="Pfam" id="PF02018">
    <property type="entry name" value="CBM_4_9"/>
    <property type="match status" value="1"/>
</dbReference>
<dbReference type="Pfam" id="PF18962">
    <property type="entry name" value="Por_Secre_tail"/>
    <property type="match status" value="1"/>
</dbReference>
<dbReference type="InterPro" id="IPR008979">
    <property type="entry name" value="Galactose-bd-like_sf"/>
</dbReference>
<proteinExistence type="predicted"/>
<evidence type="ECO:0000313" key="5">
    <source>
        <dbReference type="EMBL" id="SFQ41754.1"/>
    </source>
</evidence>
<dbReference type="RefSeq" id="WP_090661061.1">
    <property type="nucleotide sequence ID" value="NZ_FOXQ01000011.1"/>
</dbReference>
<dbReference type="AlphaFoldDB" id="A0A1I5YC12"/>
<keyword evidence="6" id="KW-1185">Reference proteome</keyword>
<reference evidence="5 6" key="1">
    <citation type="submission" date="2016-10" db="EMBL/GenBank/DDBJ databases">
        <authorList>
            <person name="de Groot N.N."/>
        </authorList>
    </citation>
    <scope>NUCLEOTIDE SEQUENCE [LARGE SCALE GENOMIC DNA]</scope>
    <source>
        <strain evidence="5 6">DSM 28286</strain>
    </source>
</reference>
<keyword evidence="2" id="KW-0732">Signal</keyword>
<organism evidence="5 6">
    <name type="scientific">Parafilimonas terrae</name>
    <dbReference type="NCBI Taxonomy" id="1465490"/>
    <lineage>
        <taxon>Bacteria</taxon>
        <taxon>Pseudomonadati</taxon>
        <taxon>Bacteroidota</taxon>
        <taxon>Chitinophagia</taxon>
        <taxon>Chitinophagales</taxon>
        <taxon>Chitinophagaceae</taxon>
        <taxon>Parafilimonas</taxon>
    </lineage>
</organism>
<dbReference type="EMBL" id="FOXQ01000011">
    <property type="protein sequence ID" value="SFQ41754.1"/>
    <property type="molecule type" value="Genomic_DNA"/>
</dbReference>
<accession>A0A1I5YC12</accession>
<dbReference type="Proteomes" id="UP000199031">
    <property type="component" value="Unassembled WGS sequence"/>
</dbReference>
<evidence type="ECO:0000256" key="2">
    <source>
        <dbReference type="SAM" id="SignalP"/>
    </source>
</evidence>
<dbReference type="InterPro" id="IPR026444">
    <property type="entry name" value="Secre_tail"/>
</dbReference>
<name>A0A1I5YC12_9BACT</name>
<keyword evidence="1" id="KW-0378">Hydrolase</keyword>
<dbReference type="Gene3D" id="2.60.120.260">
    <property type="entry name" value="Galactose-binding domain-like"/>
    <property type="match status" value="1"/>
</dbReference>
<dbReference type="InterPro" id="IPR003305">
    <property type="entry name" value="CenC_carb-bd"/>
</dbReference>
<evidence type="ECO:0000313" key="6">
    <source>
        <dbReference type="Proteomes" id="UP000199031"/>
    </source>
</evidence>
<dbReference type="NCBIfam" id="TIGR04183">
    <property type="entry name" value="Por_Secre_tail"/>
    <property type="match status" value="1"/>
</dbReference>